<evidence type="ECO:0000313" key="2">
    <source>
        <dbReference type="Proteomes" id="UP000296469"/>
    </source>
</evidence>
<dbReference type="KEGG" id="celz:E5225_01205"/>
<proteinExistence type="predicted"/>
<dbReference type="EMBL" id="CP039291">
    <property type="protein sequence ID" value="QCB92377.1"/>
    <property type="molecule type" value="Genomic_DNA"/>
</dbReference>
<name>A0A4P7SFV0_9CELL</name>
<accession>A0A4P7SFV0</accession>
<sequence>MHTTVDPIVSAVPYEVLEVQGRTPVALTDFVGTVSVLLRGSTGEHVVCGQGTADTHTAVLQEKSNDGVGKDVRRWSVVADGDGFVAQTS</sequence>
<dbReference type="OrthoDB" id="4829329at2"/>
<organism evidence="1 2">
    <name type="scientific">Cellulomonas shaoxiangyii</name>
    <dbReference type="NCBI Taxonomy" id="2566013"/>
    <lineage>
        <taxon>Bacteria</taxon>
        <taxon>Bacillati</taxon>
        <taxon>Actinomycetota</taxon>
        <taxon>Actinomycetes</taxon>
        <taxon>Micrococcales</taxon>
        <taxon>Cellulomonadaceae</taxon>
        <taxon>Cellulomonas</taxon>
    </lineage>
</organism>
<gene>
    <name evidence="1" type="ORF">E5225_01205</name>
</gene>
<evidence type="ECO:0000313" key="1">
    <source>
        <dbReference type="EMBL" id="QCB92377.1"/>
    </source>
</evidence>
<dbReference type="Proteomes" id="UP000296469">
    <property type="component" value="Chromosome"/>
</dbReference>
<keyword evidence="2" id="KW-1185">Reference proteome</keyword>
<protein>
    <submittedName>
        <fullName evidence="1">Uncharacterized protein</fullName>
    </submittedName>
</protein>
<reference evidence="1 2" key="1">
    <citation type="submission" date="2019-04" db="EMBL/GenBank/DDBJ databases">
        <title>Isolation and identification of Cellulomonas shaoxiangyii sp. Nov. isolated from feces of the Tibetan antelopes (Pantholops hodgsonii) in the Qinghai-Tibet plateau of China.</title>
        <authorList>
            <person name="Tian Z."/>
        </authorList>
    </citation>
    <scope>NUCLEOTIDE SEQUENCE [LARGE SCALE GENOMIC DNA]</scope>
    <source>
        <strain evidence="1 2">Z28</strain>
    </source>
</reference>
<dbReference type="AlphaFoldDB" id="A0A4P7SFV0"/>
<dbReference type="RefSeq" id="WP_135972239.1">
    <property type="nucleotide sequence ID" value="NZ_CP039291.1"/>
</dbReference>